<dbReference type="Proteomes" id="UP000013858">
    <property type="component" value="Unassembled WGS sequence"/>
</dbReference>
<dbReference type="SUPFAM" id="SSF51206">
    <property type="entry name" value="cAMP-binding domain-like"/>
    <property type="match status" value="1"/>
</dbReference>
<evidence type="ECO:0000259" key="1">
    <source>
        <dbReference type="PROSITE" id="PS50042"/>
    </source>
</evidence>
<dbReference type="InterPro" id="IPR036390">
    <property type="entry name" value="WH_DNA-bd_sf"/>
</dbReference>
<comment type="caution">
    <text evidence="2">The sequence shown here is derived from an EMBL/GenBank/DDBJ whole genome shotgun (WGS) entry which is preliminary data.</text>
</comment>
<dbReference type="eggNOG" id="COG0664">
    <property type="taxonomic scope" value="Bacteria"/>
</dbReference>
<dbReference type="RefSeq" id="WP_010762760.1">
    <property type="nucleotide sequence ID" value="NZ_KB946316.1"/>
</dbReference>
<dbReference type="Gene3D" id="2.60.120.10">
    <property type="entry name" value="Jelly Rolls"/>
    <property type="match status" value="1"/>
</dbReference>
<protein>
    <recommendedName>
        <fullName evidence="1">Cyclic nucleotide-binding domain-containing protein</fullName>
    </recommendedName>
</protein>
<dbReference type="PROSITE" id="PS50042">
    <property type="entry name" value="CNMP_BINDING_3"/>
    <property type="match status" value="1"/>
</dbReference>
<keyword evidence="5" id="KW-1185">Reference proteome</keyword>
<dbReference type="InterPro" id="IPR014710">
    <property type="entry name" value="RmlC-like_jellyroll"/>
</dbReference>
<dbReference type="NCBIfam" id="NF007707">
    <property type="entry name" value="PRK10402.1"/>
    <property type="match status" value="1"/>
</dbReference>
<dbReference type="EMBL" id="ASVY01000002">
    <property type="protein sequence ID" value="EOT61303.1"/>
    <property type="molecule type" value="Genomic_DNA"/>
</dbReference>
<dbReference type="Pfam" id="PF00027">
    <property type="entry name" value="cNMP_binding"/>
    <property type="match status" value="1"/>
</dbReference>
<gene>
    <name evidence="3" type="ORF">I583_00281</name>
    <name evidence="2" type="ORF">UAW_02597</name>
</gene>
<dbReference type="PATRIC" id="fig|1158608.3.peg.2535"/>
<dbReference type="InterPro" id="IPR018490">
    <property type="entry name" value="cNMP-bd_dom_sf"/>
</dbReference>
<dbReference type="CDD" id="cd00038">
    <property type="entry name" value="CAP_ED"/>
    <property type="match status" value="1"/>
</dbReference>
<evidence type="ECO:0000313" key="3">
    <source>
        <dbReference type="EMBL" id="EOT61303.1"/>
    </source>
</evidence>
<proteinExistence type="predicted"/>
<dbReference type="InterPro" id="IPR000595">
    <property type="entry name" value="cNMP-bd_dom"/>
</dbReference>
<dbReference type="SUPFAM" id="SSF46785">
    <property type="entry name" value="Winged helix' DNA-binding domain"/>
    <property type="match status" value="1"/>
</dbReference>
<evidence type="ECO:0000313" key="5">
    <source>
        <dbReference type="Proteomes" id="UP000014197"/>
    </source>
</evidence>
<name>R2SZ89_9ENTE</name>
<evidence type="ECO:0000313" key="4">
    <source>
        <dbReference type="Proteomes" id="UP000013858"/>
    </source>
</evidence>
<evidence type="ECO:0000313" key="2">
    <source>
        <dbReference type="EMBL" id="EOH93349.1"/>
    </source>
</evidence>
<reference evidence="2 4" key="1">
    <citation type="submission" date="2013-02" db="EMBL/GenBank/DDBJ databases">
        <title>The Genome Sequence of Enterococcus haemoperoxidus BAA-382.</title>
        <authorList>
            <consortium name="The Broad Institute Genome Sequencing Platform"/>
            <consortium name="The Broad Institute Genome Sequencing Center for Infectious Disease"/>
            <person name="Earl A.M."/>
            <person name="Gilmore M.S."/>
            <person name="Lebreton F."/>
            <person name="Walker B."/>
            <person name="Young S.K."/>
            <person name="Zeng Q."/>
            <person name="Gargeya S."/>
            <person name="Fitzgerald M."/>
            <person name="Haas B."/>
            <person name="Abouelleil A."/>
            <person name="Alvarado L."/>
            <person name="Arachchi H.M."/>
            <person name="Berlin A.M."/>
            <person name="Chapman S.B."/>
            <person name="Dewar J."/>
            <person name="Goldberg J."/>
            <person name="Griggs A."/>
            <person name="Gujja S."/>
            <person name="Hansen M."/>
            <person name="Howarth C."/>
            <person name="Imamovic A."/>
            <person name="Larimer J."/>
            <person name="McCowan C."/>
            <person name="Murphy C."/>
            <person name="Neiman D."/>
            <person name="Pearson M."/>
            <person name="Priest M."/>
            <person name="Roberts A."/>
            <person name="Saif S."/>
            <person name="Shea T."/>
            <person name="Sisk P."/>
            <person name="Sykes S."/>
            <person name="Wortman J."/>
            <person name="Nusbaum C."/>
            <person name="Birren B."/>
        </authorList>
    </citation>
    <scope>NUCLEOTIDE SEQUENCE [LARGE SCALE GENOMIC DNA]</scope>
    <source>
        <strain evidence="2 4">ATCC BAA-382</strain>
    </source>
</reference>
<organism evidence="2 4">
    <name type="scientific">Enterococcus haemoperoxidus ATCC BAA-382</name>
    <dbReference type="NCBI Taxonomy" id="1158608"/>
    <lineage>
        <taxon>Bacteria</taxon>
        <taxon>Bacillati</taxon>
        <taxon>Bacillota</taxon>
        <taxon>Bacilli</taxon>
        <taxon>Lactobacillales</taxon>
        <taxon>Enterococcaceae</taxon>
        <taxon>Enterococcus</taxon>
    </lineage>
</organism>
<dbReference type="Proteomes" id="UP000014197">
    <property type="component" value="Unassembled WGS sequence"/>
</dbReference>
<dbReference type="AlphaFoldDB" id="R2SZ89"/>
<reference evidence="3 5" key="2">
    <citation type="submission" date="2013-03" db="EMBL/GenBank/DDBJ databases">
        <title>The Genome Sequence of Enterococcus haemoperoxidus BAA-382 (PacBio/Illumina hybrid assembly).</title>
        <authorList>
            <consortium name="The Broad Institute Genomics Platform"/>
            <consortium name="The Broad Institute Genome Sequencing Center for Infectious Disease"/>
            <person name="Earl A."/>
            <person name="Russ C."/>
            <person name="Gilmore M."/>
            <person name="Surin D."/>
            <person name="Walker B."/>
            <person name="Young S."/>
            <person name="Zeng Q."/>
            <person name="Gargeya S."/>
            <person name="Fitzgerald M."/>
            <person name="Haas B."/>
            <person name="Abouelleil A."/>
            <person name="Allen A.W."/>
            <person name="Alvarado L."/>
            <person name="Arachchi H.M."/>
            <person name="Berlin A.M."/>
            <person name="Chapman S.B."/>
            <person name="Gainer-Dewar J."/>
            <person name="Goldberg J."/>
            <person name="Griggs A."/>
            <person name="Gujja S."/>
            <person name="Hansen M."/>
            <person name="Howarth C."/>
            <person name="Imamovic A."/>
            <person name="Ireland A."/>
            <person name="Larimer J."/>
            <person name="McCowan C."/>
            <person name="Murphy C."/>
            <person name="Pearson M."/>
            <person name="Poon T.W."/>
            <person name="Priest M."/>
            <person name="Roberts A."/>
            <person name="Saif S."/>
            <person name="Shea T."/>
            <person name="Sisk P."/>
            <person name="Sykes S."/>
            <person name="Wortman J."/>
            <person name="Nusbaum C."/>
            <person name="Birren B."/>
        </authorList>
    </citation>
    <scope>NUCLEOTIDE SEQUENCE [LARGE SCALE GENOMIC DNA]</scope>
    <source>
        <strain evidence="3 5">ATCC BAA-382</strain>
    </source>
</reference>
<accession>R2SZ89</accession>
<feature type="domain" description="Cyclic nucleotide-binding" evidence="1">
    <location>
        <begin position="16"/>
        <end position="117"/>
    </location>
</feature>
<dbReference type="OrthoDB" id="581021at2"/>
<dbReference type="STRING" id="155618.RV06_GL002827"/>
<dbReference type="EMBL" id="AJAR01000025">
    <property type="protein sequence ID" value="EOH93349.1"/>
    <property type="molecule type" value="Genomic_DNA"/>
</dbReference>
<sequence length="220" mass="25643">MKQTSLQVYQGLSTADLESIKCYFSNQMLDMAKIREYKNNEYITQATQPLDQLFFLLQGRAKIYVTHENGKKNLLQFLTVGDFIGDLTVVGAEKIPKDVLAIGNTVCLAIPMREIQKSEGIFFKKIAQYIGEKLLIRVEHFSRNQSYELKYRLAEIILQAQINGIYHEKHVEIAEYLGVSYRHYKHVLKKMTEEGYLIKQDKDYLINKSQLKKLINEMNH</sequence>